<dbReference type="GO" id="GO:0030015">
    <property type="term" value="C:CCR4-NOT core complex"/>
    <property type="evidence" value="ECO:0007669"/>
    <property type="project" value="InterPro"/>
</dbReference>
<dbReference type="Proteomes" id="UP000886523">
    <property type="component" value="Unassembled WGS sequence"/>
</dbReference>
<proteinExistence type="predicted"/>
<dbReference type="GO" id="GO:0000932">
    <property type="term" value="C:P-body"/>
    <property type="evidence" value="ECO:0007669"/>
    <property type="project" value="TreeGrafter"/>
</dbReference>
<sequence length="366" mass="40986">MLVDFFKQQRTGQPYWDSAVALPTFAAGLPEPLRPHPSALSHEQFCVYEDFDVNSCRFIGTSVHGPVPFPHNEQHALPYINGSTMPEIHPAHDSYVSRSTQQIIIELERLLDQMPPTQAASSLPANHNISLLIRQIFVTASQVADREDTVLAFLQNVVQLLYKAPTQLRHEVYAALLDRLCETSAQRKFNVPVTALLLKSNLVPIMEQDAQLAKLIMRDLKSSTINFTAGLIWDYLLGPAPYVSHQHFRHSLDALGHTVQLRKGIDASQWTFARHLVALRPLRALKDVESLDVPAQCTALFFGRPASCAQGPLNEPRFKEIWAVAVSAEIMERPQKDMEEIASNSRPSVRGEAEESHGTYSLLEVL</sequence>
<feature type="domain" description="CCR4-NOT transcription complex subunit 1-like NOT1 connector" evidence="2">
    <location>
        <begin position="180"/>
        <end position="261"/>
    </location>
</feature>
<gene>
    <name evidence="3" type="ORF">BS47DRAFT_1397968</name>
</gene>
<dbReference type="GO" id="GO:0060090">
    <property type="term" value="F:molecular adaptor activity"/>
    <property type="evidence" value="ECO:0007669"/>
    <property type="project" value="TreeGrafter"/>
</dbReference>
<dbReference type="CDD" id="cd20710">
    <property type="entry name" value="NOT1_connector"/>
    <property type="match status" value="1"/>
</dbReference>
<dbReference type="EMBL" id="MU129063">
    <property type="protein sequence ID" value="KAF9508188.1"/>
    <property type="molecule type" value="Genomic_DNA"/>
</dbReference>
<dbReference type="GO" id="GO:0017148">
    <property type="term" value="P:negative regulation of translation"/>
    <property type="evidence" value="ECO:0007669"/>
    <property type="project" value="InterPro"/>
</dbReference>
<accession>A0A9P6ALW0</accession>
<dbReference type="PANTHER" id="PTHR13162">
    <property type="entry name" value="CCR4-NOT TRANSCRIPTION COMPLEX"/>
    <property type="match status" value="1"/>
</dbReference>
<comment type="caution">
    <text evidence="3">The sequence shown here is derived from an EMBL/GenBank/DDBJ whole genome shotgun (WGS) entry which is preliminary data.</text>
</comment>
<evidence type="ECO:0000313" key="4">
    <source>
        <dbReference type="Proteomes" id="UP000886523"/>
    </source>
</evidence>
<evidence type="ECO:0000313" key="3">
    <source>
        <dbReference type="EMBL" id="KAF9508188.1"/>
    </source>
</evidence>
<evidence type="ECO:0000259" key="2">
    <source>
        <dbReference type="Pfam" id="PF25097"/>
    </source>
</evidence>
<dbReference type="InterPro" id="IPR055454">
    <property type="entry name" value="CNOT1-like_NOT1_connector"/>
</dbReference>
<organism evidence="3 4">
    <name type="scientific">Hydnum rufescens UP504</name>
    <dbReference type="NCBI Taxonomy" id="1448309"/>
    <lineage>
        <taxon>Eukaryota</taxon>
        <taxon>Fungi</taxon>
        <taxon>Dikarya</taxon>
        <taxon>Basidiomycota</taxon>
        <taxon>Agaricomycotina</taxon>
        <taxon>Agaricomycetes</taxon>
        <taxon>Cantharellales</taxon>
        <taxon>Hydnaceae</taxon>
        <taxon>Hydnum</taxon>
    </lineage>
</organism>
<dbReference type="OrthoDB" id="4664297at2759"/>
<dbReference type="AlphaFoldDB" id="A0A9P6ALW0"/>
<keyword evidence="4" id="KW-1185">Reference proteome</keyword>
<dbReference type="PANTHER" id="PTHR13162:SF8">
    <property type="entry name" value="CCR4-NOT TRANSCRIPTION COMPLEX SUBUNIT 1"/>
    <property type="match status" value="1"/>
</dbReference>
<protein>
    <recommendedName>
        <fullName evidence="2">CCR4-NOT transcription complex subunit 1-like NOT1 connector domain-containing protein</fullName>
    </recommendedName>
</protein>
<dbReference type="InterPro" id="IPR040398">
    <property type="entry name" value="Not1"/>
</dbReference>
<feature type="region of interest" description="Disordered" evidence="1">
    <location>
        <begin position="335"/>
        <end position="366"/>
    </location>
</feature>
<evidence type="ECO:0000256" key="1">
    <source>
        <dbReference type="SAM" id="MobiDB-lite"/>
    </source>
</evidence>
<reference evidence="3" key="1">
    <citation type="journal article" date="2020" name="Nat. Commun.">
        <title>Large-scale genome sequencing of mycorrhizal fungi provides insights into the early evolution of symbiotic traits.</title>
        <authorList>
            <person name="Miyauchi S."/>
            <person name="Kiss E."/>
            <person name="Kuo A."/>
            <person name="Drula E."/>
            <person name="Kohler A."/>
            <person name="Sanchez-Garcia M."/>
            <person name="Morin E."/>
            <person name="Andreopoulos B."/>
            <person name="Barry K.W."/>
            <person name="Bonito G."/>
            <person name="Buee M."/>
            <person name="Carver A."/>
            <person name="Chen C."/>
            <person name="Cichocki N."/>
            <person name="Clum A."/>
            <person name="Culley D."/>
            <person name="Crous P.W."/>
            <person name="Fauchery L."/>
            <person name="Girlanda M."/>
            <person name="Hayes R.D."/>
            <person name="Keri Z."/>
            <person name="LaButti K."/>
            <person name="Lipzen A."/>
            <person name="Lombard V."/>
            <person name="Magnuson J."/>
            <person name="Maillard F."/>
            <person name="Murat C."/>
            <person name="Nolan M."/>
            <person name="Ohm R.A."/>
            <person name="Pangilinan J."/>
            <person name="Pereira M.F."/>
            <person name="Perotto S."/>
            <person name="Peter M."/>
            <person name="Pfister S."/>
            <person name="Riley R."/>
            <person name="Sitrit Y."/>
            <person name="Stielow J.B."/>
            <person name="Szollosi G."/>
            <person name="Zifcakova L."/>
            <person name="Stursova M."/>
            <person name="Spatafora J.W."/>
            <person name="Tedersoo L."/>
            <person name="Vaario L.M."/>
            <person name="Yamada A."/>
            <person name="Yan M."/>
            <person name="Wang P."/>
            <person name="Xu J."/>
            <person name="Bruns T."/>
            <person name="Baldrian P."/>
            <person name="Vilgalys R."/>
            <person name="Dunand C."/>
            <person name="Henrissat B."/>
            <person name="Grigoriev I.V."/>
            <person name="Hibbett D."/>
            <person name="Nagy L.G."/>
            <person name="Martin F.M."/>
        </authorList>
    </citation>
    <scope>NUCLEOTIDE SEQUENCE</scope>
    <source>
        <strain evidence="3">UP504</strain>
    </source>
</reference>
<dbReference type="GO" id="GO:0000288">
    <property type="term" value="P:nuclear-transcribed mRNA catabolic process, deadenylation-dependent decay"/>
    <property type="evidence" value="ECO:0007669"/>
    <property type="project" value="TreeGrafter"/>
</dbReference>
<dbReference type="Pfam" id="PF25097">
    <property type="entry name" value="ARM_Cnot1"/>
    <property type="match status" value="1"/>
</dbReference>
<name>A0A9P6ALW0_9AGAM</name>